<evidence type="ECO:0000256" key="6">
    <source>
        <dbReference type="ARBA" id="ARBA00022692"/>
    </source>
</evidence>
<sequence>MSTNGNFQQLVPTPESYDTPPITIIITIILLVFFFVGFFSIYFCRCFMQNLLYSWHLRQSPIDSPIFPTNPQNNLGIDPKIIESFPTFTYSSVKDYRKEKYGLECAICLVEFGDDDVLRLLTTCCHVFHQECIDLWLDKHTTCPVCRRSLDIVVESPEKSPISFTNTMHLINKNEPLHDSLSIAIKDEGEDERGEDNDHSERTTSATVAELQVERQNANSKSVKFSRSHSTGHSIVRTKEEDQDRFTLRLPEKIQENIIKGHNATKSCTTFGEYKSQETTGNNGFGEVSSLSVGNINKV</sequence>
<proteinExistence type="inferred from homology"/>
<evidence type="ECO:0000256" key="13">
    <source>
        <dbReference type="ARBA" id="ARBA00024209"/>
    </source>
</evidence>
<dbReference type="SUPFAM" id="SSF57850">
    <property type="entry name" value="RING/U-box"/>
    <property type="match status" value="1"/>
</dbReference>
<evidence type="ECO:0000256" key="16">
    <source>
        <dbReference type="SAM" id="Phobius"/>
    </source>
</evidence>
<evidence type="ECO:0000256" key="7">
    <source>
        <dbReference type="ARBA" id="ARBA00022723"/>
    </source>
</evidence>
<feature type="compositionally biased region" description="Polar residues" evidence="15">
    <location>
        <begin position="217"/>
        <end position="233"/>
    </location>
</feature>
<gene>
    <name evidence="18" type="ORF">ACH5RR_039028</name>
</gene>
<keyword evidence="19" id="KW-1185">Reference proteome</keyword>
<organism evidence="18 19">
    <name type="scientific">Cinchona calisaya</name>
    <dbReference type="NCBI Taxonomy" id="153742"/>
    <lineage>
        <taxon>Eukaryota</taxon>
        <taxon>Viridiplantae</taxon>
        <taxon>Streptophyta</taxon>
        <taxon>Embryophyta</taxon>
        <taxon>Tracheophyta</taxon>
        <taxon>Spermatophyta</taxon>
        <taxon>Magnoliopsida</taxon>
        <taxon>eudicotyledons</taxon>
        <taxon>Gunneridae</taxon>
        <taxon>Pentapetalae</taxon>
        <taxon>asterids</taxon>
        <taxon>lamiids</taxon>
        <taxon>Gentianales</taxon>
        <taxon>Rubiaceae</taxon>
        <taxon>Cinchonoideae</taxon>
        <taxon>Cinchoneae</taxon>
        <taxon>Cinchona</taxon>
    </lineage>
</organism>
<keyword evidence="6 16" id="KW-0812">Transmembrane</keyword>
<dbReference type="InterPro" id="IPR053238">
    <property type="entry name" value="RING-H2_zinc_finger"/>
</dbReference>
<evidence type="ECO:0000256" key="9">
    <source>
        <dbReference type="ARBA" id="ARBA00022786"/>
    </source>
</evidence>
<evidence type="ECO:0000256" key="3">
    <source>
        <dbReference type="ARBA" id="ARBA00004906"/>
    </source>
</evidence>
<comment type="subcellular location">
    <subcellularLocation>
        <location evidence="2">Membrane</location>
        <topology evidence="2">Single-pass membrane protein</topology>
    </subcellularLocation>
</comment>
<keyword evidence="7" id="KW-0479">Metal-binding</keyword>
<dbReference type="Proteomes" id="UP001630127">
    <property type="component" value="Unassembled WGS sequence"/>
</dbReference>
<protein>
    <recommendedName>
        <fullName evidence="4">RING-type E3 ubiquitin transferase</fullName>
        <ecNumber evidence="4">2.3.2.27</ecNumber>
    </recommendedName>
</protein>
<keyword evidence="9" id="KW-0833">Ubl conjugation pathway</keyword>
<evidence type="ECO:0000313" key="19">
    <source>
        <dbReference type="Proteomes" id="UP001630127"/>
    </source>
</evidence>
<dbReference type="AlphaFoldDB" id="A0ABD2Y145"/>
<evidence type="ECO:0000259" key="17">
    <source>
        <dbReference type="PROSITE" id="PS50089"/>
    </source>
</evidence>
<name>A0ABD2Y145_9GENT</name>
<evidence type="ECO:0000256" key="10">
    <source>
        <dbReference type="ARBA" id="ARBA00022833"/>
    </source>
</evidence>
<comment type="caution">
    <text evidence="18">The sequence shown here is derived from an EMBL/GenBank/DDBJ whole genome shotgun (WGS) entry which is preliminary data.</text>
</comment>
<comment type="catalytic activity">
    <reaction evidence="1">
        <text>S-ubiquitinyl-[E2 ubiquitin-conjugating enzyme]-L-cysteine + [acceptor protein]-L-lysine = [E2 ubiquitin-conjugating enzyme]-L-cysteine + N(6)-ubiquitinyl-[acceptor protein]-L-lysine.</text>
        <dbReference type="EC" id="2.3.2.27"/>
    </reaction>
</comment>
<dbReference type="PANTHER" id="PTHR14155:SF521">
    <property type="entry name" value="RING-H2 FINGER PROTEIN ATL30"/>
    <property type="match status" value="1"/>
</dbReference>
<dbReference type="EMBL" id="JBJUIK010000016">
    <property type="protein sequence ID" value="KAL3499935.1"/>
    <property type="molecule type" value="Genomic_DNA"/>
</dbReference>
<comment type="pathway">
    <text evidence="3">Protein modification; protein ubiquitination.</text>
</comment>
<evidence type="ECO:0000256" key="12">
    <source>
        <dbReference type="ARBA" id="ARBA00023136"/>
    </source>
</evidence>
<comment type="similarity">
    <text evidence="13">Belongs to the RING-type zinc finger family. ATL subfamily.</text>
</comment>
<dbReference type="SMART" id="SM00184">
    <property type="entry name" value="RING"/>
    <property type="match status" value="1"/>
</dbReference>
<evidence type="ECO:0000256" key="1">
    <source>
        <dbReference type="ARBA" id="ARBA00000900"/>
    </source>
</evidence>
<dbReference type="PANTHER" id="PTHR14155">
    <property type="entry name" value="RING FINGER DOMAIN-CONTAINING"/>
    <property type="match status" value="1"/>
</dbReference>
<keyword evidence="8 14" id="KW-0863">Zinc-finger</keyword>
<feature type="region of interest" description="Disordered" evidence="15">
    <location>
        <begin position="217"/>
        <end position="240"/>
    </location>
</feature>
<dbReference type="PROSITE" id="PS50089">
    <property type="entry name" value="ZF_RING_2"/>
    <property type="match status" value="1"/>
</dbReference>
<dbReference type="InterPro" id="IPR013083">
    <property type="entry name" value="Znf_RING/FYVE/PHD"/>
</dbReference>
<accession>A0ABD2Y145</accession>
<reference evidence="18 19" key="1">
    <citation type="submission" date="2024-11" db="EMBL/GenBank/DDBJ databases">
        <title>A near-complete genome assembly of Cinchona calisaya.</title>
        <authorList>
            <person name="Lian D.C."/>
            <person name="Zhao X.W."/>
            <person name="Wei L."/>
        </authorList>
    </citation>
    <scope>NUCLEOTIDE SEQUENCE [LARGE SCALE GENOMIC DNA]</scope>
    <source>
        <tissue evidence="18">Nenye</tissue>
    </source>
</reference>
<keyword evidence="10" id="KW-0862">Zinc</keyword>
<feature type="domain" description="RING-type" evidence="17">
    <location>
        <begin position="105"/>
        <end position="147"/>
    </location>
</feature>
<dbReference type="Pfam" id="PF13639">
    <property type="entry name" value="zf-RING_2"/>
    <property type="match status" value="1"/>
</dbReference>
<keyword evidence="11 16" id="KW-1133">Transmembrane helix</keyword>
<evidence type="ECO:0000256" key="8">
    <source>
        <dbReference type="ARBA" id="ARBA00022771"/>
    </source>
</evidence>
<keyword evidence="12 16" id="KW-0472">Membrane</keyword>
<dbReference type="FunFam" id="3.30.40.10:FF:000187">
    <property type="entry name" value="E3 ubiquitin-protein ligase ATL6"/>
    <property type="match status" value="1"/>
</dbReference>
<feature type="transmembrane region" description="Helical" evidence="16">
    <location>
        <begin position="22"/>
        <end position="44"/>
    </location>
</feature>
<evidence type="ECO:0000256" key="14">
    <source>
        <dbReference type="PROSITE-ProRule" id="PRU00175"/>
    </source>
</evidence>
<dbReference type="GO" id="GO:0008270">
    <property type="term" value="F:zinc ion binding"/>
    <property type="evidence" value="ECO:0007669"/>
    <property type="project" value="UniProtKB-KW"/>
</dbReference>
<evidence type="ECO:0000256" key="5">
    <source>
        <dbReference type="ARBA" id="ARBA00022679"/>
    </source>
</evidence>
<dbReference type="GO" id="GO:0061630">
    <property type="term" value="F:ubiquitin protein ligase activity"/>
    <property type="evidence" value="ECO:0007669"/>
    <property type="project" value="UniProtKB-EC"/>
</dbReference>
<evidence type="ECO:0000256" key="15">
    <source>
        <dbReference type="SAM" id="MobiDB-lite"/>
    </source>
</evidence>
<dbReference type="GO" id="GO:0016020">
    <property type="term" value="C:membrane"/>
    <property type="evidence" value="ECO:0007669"/>
    <property type="project" value="UniProtKB-SubCell"/>
</dbReference>
<dbReference type="EC" id="2.3.2.27" evidence="4"/>
<evidence type="ECO:0000313" key="18">
    <source>
        <dbReference type="EMBL" id="KAL3499935.1"/>
    </source>
</evidence>
<dbReference type="InterPro" id="IPR001841">
    <property type="entry name" value="Znf_RING"/>
</dbReference>
<dbReference type="Gene3D" id="3.30.40.10">
    <property type="entry name" value="Zinc/RING finger domain, C3HC4 (zinc finger)"/>
    <property type="match status" value="1"/>
</dbReference>
<evidence type="ECO:0000256" key="11">
    <source>
        <dbReference type="ARBA" id="ARBA00022989"/>
    </source>
</evidence>
<evidence type="ECO:0000256" key="2">
    <source>
        <dbReference type="ARBA" id="ARBA00004167"/>
    </source>
</evidence>
<evidence type="ECO:0000256" key="4">
    <source>
        <dbReference type="ARBA" id="ARBA00012483"/>
    </source>
</evidence>
<keyword evidence="5" id="KW-0808">Transferase</keyword>